<dbReference type="EC" id="3.4.21.89" evidence="4 7"/>
<evidence type="ECO:0000256" key="3">
    <source>
        <dbReference type="ARBA" id="ARBA00009370"/>
    </source>
</evidence>
<reference evidence="10" key="1">
    <citation type="submission" date="2023-10" db="EMBL/GenBank/DDBJ databases">
        <title>Genome sequence of Blautia coccoides DSM 935.</title>
        <authorList>
            <person name="Boeer T."/>
            <person name="Bengelsdorf F.R."/>
            <person name="Daniel R."/>
            <person name="Poehlein A."/>
        </authorList>
    </citation>
    <scope>NUCLEOTIDE SEQUENCE [LARGE SCALE GENOMIC DNA]</scope>
    <source>
        <strain evidence="10">DSM 935</strain>
    </source>
</reference>
<evidence type="ECO:0000313" key="11">
    <source>
        <dbReference type="Proteomes" id="UP001325248"/>
    </source>
</evidence>
<evidence type="ECO:0000256" key="5">
    <source>
        <dbReference type="ARBA" id="ARBA00022670"/>
    </source>
</evidence>
<keyword evidence="7" id="KW-1133">Transmembrane helix</keyword>
<dbReference type="InterPro" id="IPR036286">
    <property type="entry name" value="LexA/Signal_pep-like_sf"/>
</dbReference>
<accession>A0ABZ0U6R5</accession>
<dbReference type="PROSITE" id="PS00760">
    <property type="entry name" value="SPASE_I_2"/>
    <property type="match status" value="1"/>
</dbReference>
<dbReference type="PRINTS" id="PR00727">
    <property type="entry name" value="LEADERPTASE"/>
</dbReference>
<keyword evidence="11" id="KW-1185">Reference proteome</keyword>
<evidence type="ECO:0000256" key="1">
    <source>
        <dbReference type="ARBA" id="ARBA00000677"/>
    </source>
</evidence>
<keyword evidence="6 7" id="KW-0378">Hydrolase</keyword>
<dbReference type="GO" id="GO:0009003">
    <property type="term" value="F:signal peptidase activity"/>
    <property type="evidence" value="ECO:0007669"/>
    <property type="project" value="UniProtKB-EC"/>
</dbReference>
<keyword evidence="5 7" id="KW-0645">Protease</keyword>
<evidence type="ECO:0000256" key="2">
    <source>
        <dbReference type="ARBA" id="ARBA00004401"/>
    </source>
</evidence>
<dbReference type="InterPro" id="IPR019533">
    <property type="entry name" value="Peptidase_S26"/>
</dbReference>
<evidence type="ECO:0000256" key="8">
    <source>
        <dbReference type="RuleBase" id="RU362042"/>
    </source>
</evidence>
<dbReference type="PROSITE" id="PS00501">
    <property type="entry name" value="SPASE_I_1"/>
    <property type="match status" value="1"/>
</dbReference>
<keyword evidence="7" id="KW-0812">Transmembrane</keyword>
<feature type="transmembrane region" description="Helical" evidence="7">
    <location>
        <begin position="21"/>
        <end position="44"/>
    </location>
</feature>
<dbReference type="PROSITE" id="PS00761">
    <property type="entry name" value="SPASE_I_3"/>
    <property type="match status" value="1"/>
</dbReference>
<dbReference type="PANTHER" id="PTHR43390:SF1">
    <property type="entry name" value="CHLOROPLAST PROCESSING PEPTIDASE"/>
    <property type="match status" value="1"/>
</dbReference>
<dbReference type="Gene3D" id="2.10.109.10">
    <property type="entry name" value="Umud Fragment, subunit A"/>
    <property type="match status" value="1"/>
</dbReference>
<dbReference type="Pfam" id="PF10502">
    <property type="entry name" value="Peptidase_S26"/>
    <property type="match status" value="1"/>
</dbReference>
<dbReference type="InterPro" id="IPR019757">
    <property type="entry name" value="Pept_S26A_signal_pept_1_Lys-AS"/>
</dbReference>
<comment type="subcellular location">
    <subcellularLocation>
        <location evidence="2">Cell membrane</location>
        <topology evidence="2">Single-pass type II membrane protein</topology>
    </subcellularLocation>
    <subcellularLocation>
        <location evidence="8">Membrane</location>
        <topology evidence="8">Single-pass type II membrane protein</topology>
    </subcellularLocation>
</comment>
<dbReference type="CDD" id="cd06530">
    <property type="entry name" value="S26_SPase_I"/>
    <property type="match status" value="1"/>
</dbReference>
<evidence type="ECO:0000256" key="7">
    <source>
        <dbReference type="RuleBase" id="RU003993"/>
    </source>
</evidence>
<proteinExistence type="inferred from homology"/>
<evidence type="ECO:0000259" key="9">
    <source>
        <dbReference type="Pfam" id="PF10502"/>
    </source>
</evidence>
<dbReference type="NCBIfam" id="TIGR02227">
    <property type="entry name" value="sigpep_I_bact"/>
    <property type="match status" value="1"/>
</dbReference>
<sequence length="184" mass="20907">MRYKISKSGIKCWVERLLFTVLQMLVLIFSIIIINGAVCGFSVVHGESMQPTLLEGDILLCIKLFYQPARGDIVICRTGKGYENEMVKRVIGMPGDEIFIDSNTGILYINGHPLEEPYCKEKTFQIGDNVYPVIVPKEQYFVLGDNREVSMDSRYSEIGTIDSKKIDGHVVFRASLVKKEKYNE</sequence>
<feature type="domain" description="Peptidase S26" evidence="9">
    <location>
        <begin position="21"/>
        <end position="173"/>
    </location>
</feature>
<dbReference type="Proteomes" id="UP001325248">
    <property type="component" value="Chromosome"/>
</dbReference>
<evidence type="ECO:0000256" key="4">
    <source>
        <dbReference type="ARBA" id="ARBA00013208"/>
    </source>
</evidence>
<evidence type="ECO:0000256" key="6">
    <source>
        <dbReference type="ARBA" id="ARBA00022801"/>
    </source>
</evidence>
<dbReference type="InterPro" id="IPR019756">
    <property type="entry name" value="Pept_S26A_signal_pept_1_Ser-AS"/>
</dbReference>
<protein>
    <recommendedName>
        <fullName evidence="4 7">Signal peptidase I</fullName>
        <ecNumber evidence="4 7">3.4.21.89</ecNumber>
    </recommendedName>
</protein>
<dbReference type="InterPro" id="IPR000223">
    <property type="entry name" value="Pept_S26A_signal_pept_1"/>
</dbReference>
<dbReference type="InterPro" id="IPR019758">
    <property type="entry name" value="Pept_S26A_signal_pept_1_CS"/>
</dbReference>
<keyword evidence="7" id="KW-0472">Membrane</keyword>
<gene>
    <name evidence="10" type="primary">spsB</name>
    <name evidence="10" type="ORF">BLCOC_06240</name>
</gene>
<name>A0ABZ0U6R5_9FIRM</name>
<organism evidence="10 11">
    <name type="scientific">Blautia producta</name>
    <dbReference type="NCBI Taxonomy" id="33035"/>
    <lineage>
        <taxon>Bacteria</taxon>
        <taxon>Bacillati</taxon>
        <taxon>Bacillota</taxon>
        <taxon>Clostridia</taxon>
        <taxon>Lachnospirales</taxon>
        <taxon>Lachnospiraceae</taxon>
        <taxon>Blautia</taxon>
    </lineage>
</organism>
<dbReference type="EMBL" id="CP136422">
    <property type="protein sequence ID" value="WPX72288.1"/>
    <property type="molecule type" value="Genomic_DNA"/>
</dbReference>
<comment type="similarity">
    <text evidence="3 8">Belongs to the peptidase S26 family.</text>
</comment>
<evidence type="ECO:0000313" key="10">
    <source>
        <dbReference type="EMBL" id="WPX72288.1"/>
    </source>
</evidence>
<dbReference type="SUPFAM" id="SSF51306">
    <property type="entry name" value="LexA/Signal peptidase"/>
    <property type="match status" value="1"/>
</dbReference>
<dbReference type="PANTHER" id="PTHR43390">
    <property type="entry name" value="SIGNAL PEPTIDASE I"/>
    <property type="match status" value="1"/>
</dbReference>
<comment type="catalytic activity">
    <reaction evidence="1 7">
        <text>Cleavage of hydrophobic, N-terminal signal or leader sequences from secreted and periplasmic proteins.</text>
        <dbReference type="EC" id="3.4.21.89"/>
    </reaction>
</comment>